<gene>
    <name evidence="15" type="ORF">SO694_00007544</name>
</gene>
<keyword evidence="11" id="KW-0275">Fatty acid biosynthesis</keyword>
<dbReference type="Pfam" id="PF04387">
    <property type="entry name" value="PTPLA"/>
    <property type="match status" value="1"/>
</dbReference>
<comment type="pathway">
    <text evidence="2">Lipid metabolism; fatty acid biosynthesis.</text>
</comment>
<evidence type="ECO:0000256" key="9">
    <source>
        <dbReference type="ARBA" id="ARBA00023098"/>
    </source>
</evidence>
<keyword evidence="8 14" id="KW-1133">Transmembrane helix</keyword>
<protein>
    <recommendedName>
        <fullName evidence="4">very-long-chain (3R)-3-hydroxyacyl-CoA dehydratase</fullName>
        <ecNumber evidence="4">4.2.1.134</ecNumber>
    </recommendedName>
</protein>
<evidence type="ECO:0000256" key="5">
    <source>
        <dbReference type="ARBA" id="ARBA00022516"/>
    </source>
</evidence>
<evidence type="ECO:0000256" key="14">
    <source>
        <dbReference type="SAM" id="Phobius"/>
    </source>
</evidence>
<evidence type="ECO:0000256" key="11">
    <source>
        <dbReference type="ARBA" id="ARBA00023160"/>
    </source>
</evidence>
<evidence type="ECO:0000313" key="15">
    <source>
        <dbReference type="EMBL" id="KAK7250383.1"/>
    </source>
</evidence>
<keyword evidence="9" id="KW-0443">Lipid metabolism</keyword>
<evidence type="ECO:0000256" key="12">
    <source>
        <dbReference type="ARBA" id="ARBA00023239"/>
    </source>
</evidence>
<dbReference type="PANTHER" id="PTHR11035">
    <property type="entry name" value="VERY-LONG-CHAIN (3R)-3-HYDROXYACYL-COA DEHYDRATASE"/>
    <property type="match status" value="1"/>
</dbReference>
<feature type="transmembrane region" description="Helical" evidence="14">
    <location>
        <begin position="751"/>
        <end position="775"/>
    </location>
</feature>
<evidence type="ECO:0000256" key="13">
    <source>
        <dbReference type="ARBA" id="ARBA00036671"/>
    </source>
</evidence>
<sequence>MGLATPYLVLYNACCLAGWCFALVAGIKTVAAGDGALAARLGAVWAEVGDVVFYVQFAMALEIGHAALGLVRSPLVTTAMQVTSRLWIVLVPYVDAPCRIGEQWSVGLMVLSWACVECIRYAFYLSALLLPKVPYPVFWARYSAFALLYPTGITGELLTAYWGLHCGQLTPWHTLMQCIVALYVPGSPFMYLNMVGNRKSAFKKRFAPPPKPARGCAFPLDAKGARSTTAPNRTAVAVAIEACGSPNSAAAAQKCAREKAYRFGYAGHVRSLVIEGAWSAAGAVESARAGLNWLYGHFQFVSKDDESCAFGVAVAPDSKATVSGRSLKSVIVPGGKKGKTLAYSVPYDGGWHPTRPKAPAGALSGVALQDQCDLWVENGHIERDASHAISWTADYFKSGGSLSGCHFVLIGAGSAMGPCAKLLEMGANVVAVDIPGVWGKGGKRPASGLWKRLFGLAKASPGGSLTVPVSSDFKGGAGDLDALAEAAGCDLMMEPKEIGDWLEAWIKTLPTSARVCIGNYTYLDGELHVKLALCADSLIDKVLRASTRLARPAACAFLCTPTDAHLVPKDARDAAVAAYGSGLRNFGAEKLFNVLTGGAKLRANFEAPIKTKSGTDAYMVDGLSVAQGPNYALAKRMQHWRAVLAYDGGHVASTMIAPSTATISVIHNKTFAWAYGGMPSFGYEIFKQETTNAVMTAVLLHDVLNDDGPKNPANKAKFGVDNPLKLFSSESVHGGLWRSPYAVDSLGEASALIYFAGLAQPYAIGCAVVAMAAYYKTLLA</sequence>
<evidence type="ECO:0000256" key="7">
    <source>
        <dbReference type="ARBA" id="ARBA00022832"/>
    </source>
</evidence>
<evidence type="ECO:0000256" key="6">
    <source>
        <dbReference type="ARBA" id="ARBA00022692"/>
    </source>
</evidence>
<evidence type="ECO:0000256" key="8">
    <source>
        <dbReference type="ARBA" id="ARBA00022989"/>
    </source>
</evidence>
<proteinExistence type="inferred from homology"/>
<feature type="transmembrane region" description="Helical" evidence="14">
    <location>
        <begin position="7"/>
        <end position="31"/>
    </location>
</feature>
<keyword evidence="16" id="KW-1185">Reference proteome</keyword>
<accession>A0ABR1GB84</accession>
<evidence type="ECO:0000256" key="3">
    <source>
        <dbReference type="ARBA" id="ARBA00007811"/>
    </source>
</evidence>
<evidence type="ECO:0000256" key="2">
    <source>
        <dbReference type="ARBA" id="ARBA00005194"/>
    </source>
</evidence>
<keyword evidence="12" id="KW-0456">Lyase</keyword>
<feature type="transmembrane region" description="Helical" evidence="14">
    <location>
        <begin position="174"/>
        <end position="195"/>
    </location>
</feature>
<keyword evidence="10 14" id="KW-0472">Membrane</keyword>
<comment type="similarity">
    <text evidence="3">Belongs to the very long-chain fatty acids dehydratase HACD family.</text>
</comment>
<evidence type="ECO:0000256" key="10">
    <source>
        <dbReference type="ARBA" id="ARBA00023136"/>
    </source>
</evidence>
<keyword evidence="7" id="KW-0276">Fatty acid metabolism</keyword>
<comment type="caution">
    <text evidence="15">The sequence shown here is derived from an EMBL/GenBank/DDBJ whole genome shotgun (WGS) entry which is preliminary data.</text>
</comment>
<feature type="transmembrane region" description="Helical" evidence="14">
    <location>
        <begin position="51"/>
        <end position="68"/>
    </location>
</feature>
<name>A0ABR1GB84_AURAN</name>
<keyword evidence="6 14" id="KW-0812">Transmembrane</keyword>
<evidence type="ECO:0000313" key="16">
    <source>
        <dbReference type="Proteomes" id="UP001363151"/>
    </source>
</evidence>
<evidence type="ECO:0000256" key="1">
    <source>
        <dbReference type="ARBA" id="ARBA00004141"/>
    </source>
</evidence>
<dbReference type="EC" id="4.2.1.134" evidence="4"/>
<dbReference type="Proteomes" id="UP001363151">
    <property type="component" value="Unassembled WGS sequence"/>
</dbReference>
<organism evidence="15 16">
    <name type="scientific">Aureococcus anophagefferens</name>
    <name type="common">Harmful bloom alga</name>
    <dbReference type="NCBI Taxonomy" id="44056"/>
    <lineage>
        <taxon>Eukaryota</taxon>
        <taxon>Sar</taxon>
        <taxon>Stramenopiles</taxon>
        <taxon>Ochrophyta</taxon>
        <taxon>Pelagophyceae</taxon>
        <taxon>Pelagomonadales</taxon>
        <taxon>Pelagomonadaceae</taxon>
        <taxon>Aureococcus</taxon>
    </lineage>
</organism>
<keyword evidence="5" id="KW-0444">Lipid biosynthesis</keyword>
<evidence type="ECO:0000256" key="4">
    <source>
        <dbReference type="ARBA" id="ARBA00013122"/>
    </source>
</evidence>
<comment type="catalytic activity">
    <reaction evidence="13">
        <text>a very-long-chain (3R)-3-hydroxyacyl-CoA = a very-long-chain (2E)-enoyl-CoA + H2O</text>
        <dbReference type="Rhea" id="RHEA:45812"/>
        <dbReference type="ChEBI" id="CHEBI:15377"/>
        <dbReference type="ChEBI" id="CHEBI:83728"/>
        <dbReference type="ChEBI" id="CHEBI:85440"/>
        <dbReference type="EC" id="4.2.1.134"/>
    </reaction>
</comment>
<dbReference type="PANTHER" id="PTHR11035:SF3">
    <property type="entry name" value="VERY-LONG-CHAIN (3R)-3-HYDROXYACYL-COA DEHYDRATASE"/>
    <property type="match status" value="1"/>
</dbReference>
<dbReference type="EMBL" id="JBBJCI010000037">
    <property type="protein sequence ID" value="KAK7250383.1"/>
    <property type="molecule type" value="Genomic_DNA"/>
</dbReference>
<dbReference type="InterPro" id="IPR007482">
    <property type="entry name" value="Tyr_Pase-like_PTPLA"/>
</dbReference>
<reference evidence="15 16" key="1">
    <citation type="submission" date="2024-03" db="EMBL/GenBank/DDBJ databases">
        <title>Aureococcus anophagefferens CCMP1851 and Kratosvirus quantuckense: Draft genome of a second virus-susceptible host strain in the model system.</title>
        <authorList>
            <person name="Chase E."/>
            <person name="Truchon A.R."/>
            <person name="Schepens W."/>
            <person name="Wilhelm S.W."/>
        </authorList>
    </citation>
    <scope>NUCLEOTIDE SEQUENCE [LARGE SCALE GENOMIC DNA]</scope>
    <source>
        <strain evidence="15 16">CCMP1851</strain>
    </source>
</reference>
<comment type="subcellular location">
    <subcellularLocation>
        <location evidence="1">Membrane</location>
        <topology evidence="1">Multi-pass membrane protein</topology>
    </subcellularLocation>
</comment>
<feature type="transmembrane region" description="Helical" evidence="14">
    <location>
        <begin position="142"/>
        <end position="162"/>
    </location>
</feature>